<comment type="caution">
    <text evidence="1">The sequence shown here is derived from an EMBL/GenBank/DDBJ whole genome shotgun (WGS) entry which is preliminary data.</text>
</comment>
<dbReference type="EMBL" id="SHPX01000047">
    <property type="protein sequence ID" value="TCD95602.1"/>
    <property type="molecule type" value="Genomic_DNA"/>
</dbReference>
<dbReference type="Proteomes" id="UP000293441">
    <property type="component" value="Unassembled WGS sequence"/>
</dbReference>
<sequence length="253" mass="27944">MNQKQRICPVCKTTALADDDYVCKACAWCWQTDMLQLAGLIPDLELVAAKQASPSPRNQGAKGNQGNAPLPISERPFDLLERIRRYGLSVYLLAGVRRREDESTVSLITGLVNMDGFARVAGAAQLAVTGHELIGEAWRMFVPREPRTWAGECPSCGAQVYASLSAKVAYCDECGGLIDLTWLRAETLRRLSVSTKTFTAGELSRWLKSWGLKVSKRSIQRWAKDGQIIVGPEDADGRRTYQIGSILRKLNGK</sequence>
<evidence type="ECO:0008006" key="3">
    <source>
        <dbReference type="Google" id="ProtNLM"/>
    </source>
</evidence>
<proteinExistence type="predicted"/>
<name>A0A4R0T7Y7_BIFLL</name>
<dbReference type="RefSeq" id="WP_131294647.1">
    <property type="nucleotide sequence ID" value="NZ_SHPX01000047.1"/>
</dbReference>
<accession>A0A4R0T7Y7</accession>
<dbReference type="AlphaFoldDB" id="A0A4R0T7Y7"/>
<organism evidence="1 2">
    <name type="scientific">Bifidobacterium longum subsp. longum</name>
    <dbReference type="NCBI Taxonomy" id="1679"/>
    <lineage>
        <taxon>Bacteria</taxon>
        <taxon>Bacillati</taxon>
        <taxon>Actinomycetota</taxon>
        <taxon>Actinomycetes</taxon>
        <taxon>Bifidobacteriales</taxon>
        <taxon>Bifidobacteriaceae</taxon>
        <taxon>Bifidobacterium</taxon>
    </lineage>
</organism>
<protein>
    <recommendedName>
        <fullName evidence="3">PhnA protein</fullName>
    </recommendedName>
</protein>
<reference evidence="1 2" key="1">
    <citation type="journal article" date="2018" name="Sci. Rep.">
        <title>Genomic diversity and distribution of Bifidobacterium longum subsp. longum across the human lifespan.</title>
        <authorList>
            <person name="Odamaki T."/>
            <person name="Bottacini F."/>
            <person name="Kato K."/>
            <person name="Mitsuyama E."/>
            <person name="Yoshida K."/>
            <person name="Horigome A."/>
            <person name="Xiao J.Z."/>
            <person name="van Sinderen D."/>
        </authorList>
    </citation>
    <scope>NUCLEOTIDE SEQUENCE [LARGE SCALE GENOMIC DNA]</scope>
    <source>
        <strain evidence="1 2">MCC10015</strain>
    </source>
</reference>
<gene>
    <name evidence="1" type="ORF">MCC10015_1961</name>
</gene>
<evidence type="ECO:0000313" key="1">
    <source>
        <dbReference type="EMBL" id="TCD95602.1"/>
    </source>
</evidence>
<evidence type="ECO:0000313" key="2">
    <source>
        <dbReference type="Proteomes" id="UP000293441"/>
    </source>
</evidence>